<dbReference type="AlphaFoldDB" id="A0A1S7UHM6"/>
<sequence>MAPANARVAVVTGVSRGIGRSICQKLATGYVGPLVLYATSRGGKLPELDPASVAPTVEVIPFPLTLTDQGSVDALVSKVRDEQGGCDVLINNAGVYYYDTSASREQRKEMYETNFYGTMRVCQAFLPLMRKGGRIVNLSSQSGQLKYMAPHLRKLFLEPDLTLNQVGELLSKYEQAVAAREAARRGWPTMAYFPSKAALNSGTRILARDNPDLLINCCCPGWVATDLGGQAGPPPKTPEQGAEIPLHLAFGNIGKTSGRYWANDSVADTGTGRVRPW</sequence>
<dbReference type="PANTHER" id="PTHR43963:SF6">
    <property type="entry name" value="CHAIN DEHYDROGENASE FAMILY PROTEIN, PUTATIVE (AFU_ORTHOLOGUE AFUA_3G15350)-RELATED"/>
    <property type="match status" value="1"/>
</dbReference>
<dbReference type="PRINTS" id="PR00080">
    <property type="entry name" value="SDRFAMILY"/>
</dbReference>
<dbReference type="Pfam" id="PF00106">
    <property type="entry name" value="adh_short"/>
    <property type="match status" value="1"/>
</dbReference>
<evidence type="ECO:0000256" key="2">
    <source>
        <dbReference type="ARBA" id="ARBA00022857"/>
    </source>
</evidence>
<comment type="similarity">
    <text evidence="1 4">Belongs to the short-chain dehydrogenases/reductases (SDR) family.</text>
</comment>
<dbReference type="GO" id="GO:0016491">
    <property type="term" value="F:oxidoreductase activity"/>
    <property type="evidence" value="ECO:0007669"/>
    <property type="project" value="UniProtKB-KW"/>
</dbReference>
<dbReference type="PANTHER" id="PTHR43963">
    <property type="entry name" value="CARBONYL REDUCTASE 1-RELATED"/>
    <property type="match status" value="1"/>
</dbReference>
<protein>
    <submittedName>
        <fullName evidence="5">Putative short-chain dehydrogenase reductase SDR</fullName>
    </submittedName>
</protein>
<dbReference type="InterPro" id="IPR002347">
    <property type="entry name" value="SDR_fam"/>
</dbReference>
<evidence type="ECO:0000256" key="3">
    <source>
        <dbReference type="ARBA" id="ARBA00023002"/>
    </source>
</evidence>
<dbReference type="PRINTS" id="PR00081">
    <property type="entry name" value="GDHRDH"/>
</dbReference>
<evidence type="ECO:0000313" key="5">
    <source>
        <dbReference type="EMBL" id="GAP82652.2"/>
    </source>
</evidence>
<keyword evidence="3" id="KW-0560">Oxidoreductase</keyword>
<gene>
    <name evidence="5" type="ORF">SAMD00023353_0101870</name>
</gene>
<reference evidence="5" key="1">
    <citation type="submission" date="2016-03" db="EMBL/GenBank/DDBJ databases">
        <title>Draft genome sequence of Rosellinia necatrix.</title>
        <authorList>
            <person name="Kanematsu S."/>
        </authorList>
    </citation>
    <scope>NUCLEOTIDE SEQUENCE [LARGE SCALE GENOMIC DNA]</scope>
    <source>
        <strain evidence="5">W97</strain>
    </source>
</reference>
<keyword evidence="6" id="KW-1185">Reference proteome</keyword>
<evidence type="ECO:0000256" key="4">
    <source>
        <dbReference type="RuleBase" id="RU000363"/>
    </source>
</evidence>
<evidence type="ECO:0000313" key="6">
    <source>
        <dbReference type="Proteomes" id="UP000054516"/>
    </source>
</evidence>
<dbReference type="EMBL" id="DF977446">
    <property type="protein sequence ID" value="GAP82652.2"/>
    <property type="molecule type" value="Genomic_DNA"/>
</dbReference>
<name>A0A1S7UHM6_ROSNE</name>
<dbReference type="OMA" id="YWANDSV"/>
<dbReference type="InterPro" id="IPR036291">
    <property type="entry name" value="NAD(P)-bd_dom_sf"/>
</dbReference>
<dbReference type="SUPFAM" id="SSF51735">
    <property type="entry name" value="NAD(P)-binding Rossmann-fold domains"/>
    <property type="match status" value="1"/>
</dbReference>
<dbReference type="OrthoDB" id="1933717at2759"/>
<proteinExistence type="inferred from homology"/>
<evidence type="ECO:0000256" key="1">
    <source>
        <dbReference type="ARBA" id="ARBA00006484"/>
    </source>
</evidence>
<dbReference type="Proteomes" id="UP000054516">
    <property type="component" value="Unassembled WGS sequence"/>
</dbReference>
<accession>A0A1S7UHM6</accession>
<organism evidence="5">
    <name type="scientific">Rosellinia necatrix</name>
    <name type="common">White root-rot fungus</name>
    <dbReference type="NCBI Taxonomy" id="77044"/>
    <lineage>
        <taxon>Eukaryota</taxon>
        <taxon>Fungi</taxon>
        <taxon>Dikarya</taxon>
        <taxon>Ascomycota</taxon>
        <taxon>Pezizomycotina</taxon>
        <taxon>Sordariomycetes</taxon>
        <taxon>Xylariomycetidae</taxon>
        <taxon>Xylariales</taxon>
        <taxon>Xylariaceae</taxon>
        <taxon>Rosellinia</taxon>
    </lineage>
</organism>
<dbReference type="Gene3D" id="3.40.50.720">
    <property type="entry name" value="NAD(P)-binding Rossmann-like Domain"/>
    <property type="match status" value="1"/>
</dbReference>
<keyword evidence="2" id="KW-0521">NADP</keyword>
<dbReference type="STRING" id="77044.A0A1S7UHM6"/>